<evidence type="ECO:0000256" key="1">
    <source>
        <dbReference type="ARBA" id="ARBA00023015"/>
    </source>
</evidence>
<feature type="region of interest" description="Disordered" evidence="3">
    <location>
        <begin position="55"/>
        <end position="92"/>
    </location>
</feature>
<dbReference type="InterPro" id="IPR036388">
    <property type="entry name" value="WH-like_DNA-bd_sf"/>
</dbReference>
<proteinExistence type="predicted"/>
<feature type="domain" description="DmsR-like N-terminal" evidence="5">
    <location>
        <begin position="91"/>
        <end position="175"/>
    </location>
</feature>
<feature type="domain" description="HTH bat-type" evidence="4">
    <location>
        <begin position="192"/>
        <end position="243"/>
    </location>
</feature>
<reference evidence="6 7" key="1">
    <citation type="journal article" date="2019" name="Int. J. Syst. Evol. Microbiol.">
        <title>The Global Catalogue of Microorganisms (GCM) 10K type strain sequencing project: providing services to taxonomists for standard genome sequencing and annotation.</title>
        <authorList>
            <consortium name="The Broad Institute Genomics Platform"/>
            <consortium name="The Broad Institute Genome Sequencing Center for Infectious Disease"/>
            <person name="Wu L."/>
            <person name="Ma J."/>
        </authorList>
    </citation>
    <scope>NUCLEOTIDE SEQUENCE [LARGE SCALE GENOMIC DNA]</scope>
    <source>
        <strain evidence="6 7">GX26</strain>
    </source>
</reference>
<name>A0ABD5V7Q6_9EURY</name>
<keyword evidence="2" id="KW-0804">Transcription</keyword>
<dbReference type="Pfam" id="PF24277">
    <property type="entry name" value="DmsR_N"/>
    <property type="match status" value="2"/>
</dbReference>
<dbReference type="Gene3D" id="1.10.10.10">
    <property type="entry name" value="Winged helix-like DNA-binding domain superfamily/Winged helix DNA-binding domain"/>
    <property type="match status" value="1"/>
</dbReference>
<evidence type="ECO:0000259" key="5">
    <source>
        <dbReference type="Pfam" id="PF24277"/>
    </source>
</evidence>
<gene>
    <name evidence="6" type="ORF">ACFQGB_01845</name>
</gene>
<feature type="compositionally biased region" description="Low complexity" evidence="3">
    <location>
        <begin position="82"/>
        <end position="92"/>
    </location>
</feature>
<accession>A0ABD5V7Q6</accession>
<dbReference type="Pfam" id="PF04967">
    <property type="entry name" value="HTH_10"/>
    <property type="match status" value="1"/>
</dbReference>
<dbReference type="InterPro" id="IPR007050">
    <property type="entry name" value="HTH_bacterioopsin"/>
</dbReference>
<dbReference type="PANTHER" id="PTHR34236">
    <property type="entry name" value="DIMETHYL SULFOXIDE REDUCTASE TRANSCRIPTIONAL ACTIVATOR"/>
    <property type="match status" value="1"/>
</dbReference>
<evidence type="ECO:0000256" key="3">
    <source>
        <dbReference type="SAM" id="MobiDB-lite"/>
    </source>
</evidence>
<evidence type="ECO:0000259" key="4">
    <source>
        <dbReference type="Pfam" id="PF04967"/>
    </source>
</evidence>
<dbReference type="AlphaFoldDB" id="A0ABD5V7Q6"/>
<keyword evidence="1" id="KW-0805">Transcription regulation</keyword>
<dbReference type="InterPro" id="IPR056433">
    <property type="entry name" value="DmsR-like_N"/>
</dbReference>
<evidence type="ECO:0000256" key="2">
    <source>
        <dbReference type="ARBA" id="ARBA00023163"/>
    </source>
</evidence>
<evidence type="ECO:0000313" key="7">
    <source>
        <dbReference type="Proteomes" id="UP001596395"/>
    </source>
</evidence>
<dbReference type="EMBL" id="JBHSXN010000001">
    <property type="protein sequence ID" value="MFC6951595.1"/>
    <property type="molecule type" value="Genomic_DNA"/>
</dbReference>
<organism evidence="6 7">
    <name type="scientific">Halorubellus litoreus</name>
    <dbReference type="NCBI Taxonomy" id="755308"/>
    <lineage>
        <taxon>Archaea</taxon>
        <taxon>Methanobacteriati</taxon>
        <taxon>Methanobacteriota</taxon>
        <taxon>Stenosarchaea group</taxon>
        <taxon>Halobacteria</taxon>
        <taxon>Halobacteriales</taxon>
        <taxon>Halorubellaceae</taxon>
        <taxon>Halorubellus</taxon>
    </lineage>
</organism>
<dbReference type="PANTHER" id="PTHR34236:SF1">
    <property type="entry name" value="DIMETHYL SULFOXIDE REDUCTASE TRANSCRIPTIONAL ACTIVATOR"/>
    <property type="match status" value="1"/>
</dbReference>
<dbReference type="RefSeq" id="WP_379761977.1">
    <property type="nucleotide sequence ID" value="NZ_JAZAQL010000001.1"/>
</dbReference>
<sequence length="248" mass="26539">MSDGIRAEIRVDGPTGCPATRVVDETGTTAEDVTRAVSGDGDRVVEEFLLADPVGIDVGGTPAVDGDDAETTDSADKPTGPPDARAGDTGATADVTPTLVFDYGDHATYRFERERDVACPCEVVEAHDCPTVDVAIRDDGVHVTFHVPDMTDLQALVGDLREQFPSLDVKRLLRSTGDAGAHNLVFVDRGRLTDRQLEVLQTAHRMGYFRHPKGANAGEVATELDITRSTFSEHLAAAQSKLLDAILE</sequence>
<feature type="domain" description="DmsR-like N-terminal" evidence="5">
    <location>
        <begin position="1"/>
        <end position="57"/>
    </location>
</feature>
<keyword evidence="7" id="KW-1185">Reference proteome</keyword>
<dbReference type="Proteomes" id="UP001596395">
    <property type="component" value="Unassembled WGS sequence"/>
</dbReference>
<protein>
    <submittedName>
        <fullName evidence="6">Helix-turn-helix domain-containing protein</fullName>
    </submittedName>
</protein>
<evidence type="ECO:0000313" key="6">
    <source>
        <dbReference type="EMBL" id="MFC6951595.1"/>
    </source>
</evidence>
<comment type="caution">
    <text evidence="6">The sequence shown here is derived from an EMBL/GenBank/DDBJ whole genome shotgun (WGS) entry which is preliminary data.</text>
</comment>